<evidence type="ECO:0000313" key="2">
    <source>
        <dbReference type="Proteomes" id="UP000541444"/>
    </source>
</evidence>
<comment type="caution">
    <text evidence="1">The sequence shown here is derived from an EMBL/GenBank/DDBJ whole genome shotgun (WGS) entry which is preliminary data.</text>
</comment>
<keyword evidence="2" id="KW-1185">Reference proteome</keyword>
<reference evidence="1 2" key="1">
    <citation type="journal article" date="2020" name="IScience">
        <title>Genome Sequencing of the Endangered Kingdonia uniflora (Circaeasteraceae, Ranunculales) Reveals Potential Mechanisms of Evolutionary Specialization.</title>
        <authorList>
            <person name="Sun Y."/>
            <person name="Deng T."/>
            <person name="Zhang A."/>
            <person name="Moore M.J."/>
            <person name="Landis J.B."/>
            <person name="Lin N."/>
            <person name="Zhang H."/>
            <person name="Zhang X."/>
            <person name="Huang J."/>
            <person name="Zhang X."/>
            <person name="Sun H."/>
            <person name="Wang H."/>
        </authorList>
    </citation>
    <scope>NUCLEOTIDE SEQUENCE [LARGE SCALE GENOMIC DNA]</scope>
    <source>
        <strain evidence="1">TB1705</strain>
        <tissue evidence="1">Leaf</tissue>
    </source>
</reference>
<evidence type="ECO:0000313" key="1">
    <source>
        <dbReference type="EMBL" id="KAF6164650.1"/>
    </source>
</evidence>
<proteinExistence type="predicted"/>
<dbReference type="AlphaFoldDB" id="A0A7J7NCB5"/>
<dbReference type="Proteomes" id="UP000541444">
    <property type="component" value="Unassembled WGS sequence"/>
</dbReference>
<gene>
    <name evidence="1" type="ORF">GIB67_032878</name>
</gene>
<sequence>MKDKGLKRMDRHPHDGFVPKSGHCEKYTWGGSVVDLAKGELEYGDDLLAIDEGCVGEACFPLVKKETRGRHHVQHGAQDSSPTPCVEHRLPQIPQNTLATQTNIGPAPLWHVTRPRPCQGNPTHNLKAQWVRPWQQSLVTENSAGDFKTFRRVPHYRFRGRNLLKKKGLM</sequence>
<name>A0A7J7NCB5_9MAGN</name>
<accession>A0A7J7NCB5</accession>
<protein>
    <submittedName>
        <fullName evidence="1">Uncharacterized protein</fullName>
    </submittedName>
</protein>
<organism evidence="1 2">
    <name type="scientific">Kingdonia uniflora</name>
    <dbReference type="NCBI Taxonomy" id="39325"/>
    <lineage>
        <taxon>Eukaryota</taxon>
        <taxon>Viridiplantae</taxon>
        <taxon>Streptophyta</taxon>
        <taxon>Embryophyta</taxon>
        <taxon>Tracheophyta</taxon>
        <taxon>Spermatophyta</taxon>
        <taxon>Magnoliopsida</taxon>
        <taxon>Ranunculales</taxon>
        <taxon>Circaeasteraceae</taxon>
        <taxon>Kingdonia</taxon>
    </lineage>
</organism>
<dbReference type="EMBL" id="JACGCM010000923">
    <property type="protein sequence ID" value="KAF6164650.1"/>
    <property type="molecule type" value="Genomic_DNA"/>
</dbReference>